<dbReference type="Proteomes" id="UP000282087">
    <property type="component" value="Unassembled WGS sequence"/>
</dbReference>
<name>A0A3M6V876_9STRA</name>
<feature type="domain" description="Peptidase S33 tripeptidyl aminopeptidase-like C-terminal" evidence="1">
    <location>
        <begin position="326"/>
        <end position="399"/>
    </location>
</feature>
<keyword evidence="3" id="KW-1185">Reference proteome</keyword>
<dbReference type="VEuPathDB" id="FungiDB:DD237_007973"/>
<protein>
    <recommendedName>
        <fullName evidence="1">Peptidase S33 tripeptidyl aminopeptidase-like C-terminal domain-containing protein</fullName>
    </recommendedName>
</protein>
<dbReference type="InterPro" id="IPR013595">
    <property type="entry name" value="Pept_S33_TAP-like_C"/>
</dbReference>
<dbReference type="STRING" id="542832.A0A3M6V876"/>
<proteinExistence type="predicted"/>
<sequence length="455" mass="49723">MDRRGFGHSTRLDCVTMPINATASPLGNSLEVSQVPACAHELEKKYGDLASFSITSAATDVATFISDFTNGLNTIVCGLYSGTVIVERLIHLSPPEVTGYVLDGVSAISGAPQDKSPLYTAWDFDFGEVGDTFLALCAKISECNERFESKSLPATLQDVITQFDENPKSTCAALVSDLNRDWSSEPASYILRRALSAILADTSLRTIIPPVVYRLNRCEPKDISVLKHFFKVSKAVQTEPGDDSAFESPLLEYLVNYSEMWEKPTPSIAEMTSRVTDASISPAQVYSDVPIYCAFSKEESAVCDKLDLGNYRGNGILYEVDKYWNKSAKIPPQASVLLLSGKLDPVTPHKYAESFMEALIGEKKELVTFEYAANGALLPHPINEDKDSCGMKLLLSYVTNDGDLTLLDKSCVEEMPAFNMTPADASLYFCLGTNDPYDGMHIKGILPSILASIKS</sequence>
<evidence type="ECO:0000313" key="2">
    <source>
        <dbReference type="EMBL" id="RMX63105.1"/>
    </source>
</evidence>
<evidence type="ECO:0000313" key="3">
    <source>
        <dbReference type="Proteomes" id="UP000282087"/>
    </source>
</evidence>
<evidence type="ECO:0000259" key="1">
    <source>
        <dbReference type="Pfam" id="PF08386"/>
    </source>
</evidence>
<dbReference type="AlphaFoldDB" id="A0A3M6V876"/>
<gene>
    <name evidence="2" type="ORF">DD238_008141</name>
</gene>
<organism evidence="2 3">
    <name type="scientific">Peronospora effusa</name>
    <dbReference type="NCBI Taxonomy" id="542832"/>
    <lineage>
        <taxon>Eukaryota</taxon>
        <taxon>Sar</taxon>
        <taxon>Stramenopiles</taxon>
        <taxon>Oomycota</taxon>
        <taxon>Peronosporomycetes</taxon>
        <taxon>Peronosporales</taxon>
        <taxon>Peronosporaceae</taxon>
        <taxon>Peronospora</taxon>
    </lineage>
</organism>
<accession>A0A3M6V876</accession>
<dbReference type="Gene3D" id="3.40.50.1820">
    <property type="entry name" value="alpha/beta hydrolase"/>
    <property type="match status" value="1"/>
</dbReference>
<dbReference type="InterPro" id="IPR029058">
    <property type="entry name" value="AB_hydrolase_fold"/>
</dbReference>
<reference evidence="2 3" key="1">
    <citation type="submission" date="2018-06" db="EMBL/GenBank/DDBJ databases">
        <title>Comparative genomics of downy mildews reveals potential adaptations to biotrophy.</title>
        <authorList>
            <person name="Fletcher K."/>
            <person name="Klosterman S.J."/>
            <person name="Derevnina L."/>
            <person name="Martin F."/>
            <person name="Koike S."/>
            <person name="Reyes Chin-Wo S."/>
            <person name="Mou B."/>
            <person name="Michelmore R."/>
        </authorList>
    </citation>
    <scope>NUCLEOTIDE SEQUENCE [LARGE SCALE GENOMIC DNA]</scope>
    <source>
        <strain evidence="2 3">R14</strain>
    </source>
</reference>
<comment type="caution">
    <text evidence="2">The sequence shown here is derived from an EMBL/GenBank/DDBJ whole genome shotgun (WGS) entry which is preliminary data.</text>
</comment>
<dbReference type="SUPFAM" id="SSF53474">
    <property type="entry name" value="alpha/beta-Hydrolases"/>
    <property type="match status" value="1"/>
</dbReference>
<dbReference type="Pfam" id="PF08386">
    <property type="entry name" value="Abhydrolase_4"/>
    <property type="match status" value="1"/>
</dbReference>
<dbReference type="EMBL" id="QLLG01000450">
    <property type="protein sequence ID" value="RMX63105.1"/>
    <property type="molecule type" value="Genomic_DNA"/>
</dbReference>